<dbReference type="GO" id="GO:0016491">
    <property type="term" value="F:oxidoreductase activity"/>
    <property type="evidence" value="ECO:0007669"/>
    <property type="project" value="UniProtKB-KW"/>
</dbReference>
<name>A0A3N1XUS6_9FIRM</name>
<dbReference type="PANTHER" id="PTHR43673:SF10">
    <property type="entry name" value="NADH DEHYDROGENASE_NAD(P)H NITROREDUCTASE XCC3605-RELATED"/>
    <property type="match status" value="1"/>
</dbReference>
<feature type="domain" description="Nitroreductase" evidence="3">
    <location>
        <begin position="7"/>
        <end position="157"/>
    </location>
</feature>
<comment type="similarity">
    <text evidence="1">Belongs to the nitroreductase family.</text>
</comment>
<comment type="caution">
    <text evidence="4">The sequence shown here is derived from an EMBL/GenBank/DDBJ whole genome shotgun (WGS) entry which is preliminary data.</text>
</comment>
<dbReference type="OrthoDB" id="9812105at2"/>
<proteinExistence type="inferred from homology"/>
<evidence type="ECO:0000313" key="5">
    <source>
        <dbReference type="Proteomes" id="UP000273083"/>
    </source>
</evidence>
<organism evidence="4 5">
    <name type="scientific">Mobilisporobacter senegalensis</name>
    <dbReference type="NCBI Taxonomy" id="1329262"/>
    <lineage>
        <taxon>Bacteria</taxon>
        <taxon>Bacillati</taxon>
        <taxon>Bacillota</taxon>
        <taxon>Clostridia</taxon>
        <taxon>Lachnospirales</taxon>
        <taxon>Lachnospiraceae</taxon>
        <taxon>Mobilisporobacter</taxon>
    </lineage>
</organism>
<gene>
    <name evidence="4" type="ORF">EDD66_1027</name>
</gene>
<dbReference type="InterPro" id="IPR000415">
    <property type="entry name" value="Nitroreductase-like"/>
</dbReference>
<dbReference type="Proteomes" id="UP000273083">
    <property type="component" value="Unassembled WGS sequence"/>
</dbReference>
<accession>A0A3N1XUS6</accession>
<dbReference type="PANTHER" id="PTHR43673">
    <property type="entry name" value="NAD(P)H NITROREDUCTASE YDGI-RELATED"/>
    <property type="match status" value="1"/>
</dbReference>
<dbReference type="Pfam" id="PF00881">
    <property type="entry name" value="Nitroreductase"/>
    <property type="match status" value="1"/>
</dbReference>
<keyword evidence="2" id="KW-0560">Oxidoreductase</keyword>
<evidence type="ECO:0000256" key="2">
    <source>
        <dbReference type="ARBA" id="ARBA00023002"/>
    </source>
</evidence>
<dbReference type="EMBL" id="RJVG01000002">
    <property type="protein sequence ID" value="ROR30356.1"/>
    <property type="molecule type" value="Genomic_DNA"/>
</dbReference>
<dbReference type="Gene3D" id="3.40.109.10">
    <property type="entry name" value="NADH Oxidase"/>
    <property type="match status" value="1"/>
</dbReference>
<sequence length="178" mass="19957">MELLECIKERRSVRKFKLDKVSNETLAEIAEAAKYAPSWKNTQVTRYYAISGEEMKNKIVECVPDFNKEATSTAPVVMVSTVIKMRSGYNREGETDTPKGKGWQMYDCGLSNMLFCLKAKELGLGTVIMGYYDEEKVSQAIGVPETEEVISIIALGYPDEEPVMPKRKGAEVILNIVD</sequence>
<dbReference type="RefSeq" id="WP_123608067.1">
    <property type="nucleotide sequence ID" value="NZ_RJVG01000002.1"/>
</dbReference>
<dbReference type="InterPro" id="IPR029479">
    <property type="entry name" value="Nitroreductase"/>
</dbReference>
<reference evidence="4 5" key="1">
    <citation type="submission" date="2018-11" db="EMBL/GenBank/DDBJ databases">
        <title>Genomic Encyclopedia of Type Strains, Phase IV (KMG-IV): sequencing the most valuable type-strain genomes for metagenomic binning, comparative biology and taxonomic classification.</title>
        <authorList>
            <person name="Goeker M."/>
        </authorList>
    </citation>
    <scope>NUCLEOTIDE SEQUENCE [LARGE SCALE GENOMIC DNA]</scope>
    <source>
        <strain evidence="4 5">DSM 26537</strain>
    </source>
</reference>
<evidence type="ECO:0000259" key="3">
    <source>
        <dbReference type="Pfam" id="PF00881"/>
    </source>
</evidence>
<evidence type="ECO:0000313" key="4">
    <source>
        <dbReference type="EMBL" id="ROR30356.1"/>
    </source>
</evidence>
<evidence type="ECO:0000256" key="1">
    <source>
        <dbReference type="ARBA" id="ARBA00007118"/>
    </source>
</evidence>
<protein>
    <submittedName>
        <fullName evidence="4">Nitroreductase</fullName>
    </submittedName>
</protein>
<dbReference type="AlphaFoldDB" id="A0A3N1XUS6"/>
<dbReference type="SUPFAM" id="SSF55469">
    <property type="entry name" value="FMN-dependent nitroreductase-like"/>
    <property type="match status" value="1"/>
</dbReference>
<keyword evidence="5" id="KW-1185">Reference proteome</keyword>